<dbReference type="Pfam" id="PF00347">
    <property type="entry name" value="Ribosomal_L6"/>
    <property type="match status" value="2"/>
</dbReference>
<proteinExistence type="inferred from homology"/>
<keyword evidence="5 6" id="KW-0687">Ribonucleoprotein</keyword>
<comment type="function">
    <text evidence="6 8">This protein binds to the 23S rRNA, and is important in its secondary structure. It is located near the subunit interface in the base of the L7/L12 stalk, and near the tRNA binding site of the peptidyltransferase center.</text>
</comment>
<evidence type="ECO:0000256" key="6">
    <source>
        <dbReference type="HAMAP-Rule" id="MF_01365"/>
    </source>
</evidence>
<dbReference type="GO" id="GO:0022625">
    <property type="term" value="C:cytosolic large ribosomal subunit"/>
    <property type="evidence" value="ECO:0007669"/>
    <property type="project" value="UniProtKB-UniRule"/>
</dbReference>
<sequence>MSRIGKKIIPVPAGVDVTIQGKQVQVKGPKGTLTHVCVPEIAAAVENGTITVTLADPDAKKGAALWGLTRALIANMVRGVSEGYTKTLEINGVGYKAAVQGTKLILTVGFSHPVEYQLPQGIVASVEKNVITIAGIDRQLVGQVAAEIRAVKKPEPYKGKGIKYSNEVIRRKVGKVIKTAA</sequence>
<name>A0A1G2BMN3_9BACT</name>
<dbReference type="EMBL" id="MHKK01000011">
    <property type="protein sequence ID" value="OGY90394.1"/>
    <property type="molecule type" value="Genomic_DNA"/>
</dbReference>
<dbReference type="PROSITE" id="PS00525">
    <property type="entry name" value="RIBOSOMAL_L6_1"/>
    <property type="match status" value="1"/>
</dbReference>
<keyword evidence="2 6" id="KW-0699">rRNA-binding</keyword>
<dbReference type="GO" id="GO:0002181">
    <property type="term" value="P:cytoplasmic translation"/>
    <property type="evidence" value="ECO:0007669"/>
    <property type="project" value="TreeGrafter"/>
</dbReference>
<evidence type="ECO:0000256" key="4">
    <source>
        <dbReference type="ARBA" id="ARBA00022980"/>
    </source>
</evidence>
<dbReference type="GO" id="GO:0019843">
    <property type="term" value="F:rRNA binding"/>
    <property type="evidence" value="ECO:0007669"/>
    <property type="project" value="UniProtKB-UniRule"/>
</dbReference>
<dbReference type="InterPro" id="IPR000702">
    <property type="entry name" value="Ribosomal_uL6-like"/>
</dbReference>
<protein>
    <recommendedName>
        <fullName evidence="6">Large ribosomal subunit protein uL6</fullName>
    </recommendedName>
</protein>
<dbReference type="Gene3D" id="3.90.930.12">
    <property type="entry name" value="Ribosomal protein L6, alpha-beta domain"/>
    <property type="match status" value="2"/>
</dbReference>
<dbReference type="PANTHER" id="PTHR11655">
    <property type="entry name" value="60S/50S RIBOSOMAL PROTEIN L6/L9"/>
    <property type="match status" value="1"/>
</dbReference>
<dbReference type="PIRSF" id="PIRSF002162">
    <property type="entry name" value="Ribosomal_L6"/>
    <property type="match status" value="1"/>
</dbReference>
<organism evidence="10 11">
    <name type="scientific">Candidatus Komeilibacteria bacterium RIFCSPHIGHO2_01_FULL_52_14</name>
    <dbReference type="NCBI Taxonomy" id="1798549"/>
    <lineage>
        <taxon>Bacteria</taxon>
        <taxon>Candidatus Komeiliibacteriota</taxon>
    </lineage>
</organism>
<comment type="caution">
    <text evidence="10">The sequence shown here is derived from an EMBL/GenBank/DDBJ whole genome shotgun (WGS) entry which is preliminary data.</text>
</comment>
<dbReference type="HAMAP" id="MF_01365_B">
    <property type="entry name" value="Ribosomal_uL6_B"/>
    <property type="match status" value="1"/>
</dbReference>
<comment type="similarity">
    <text evidence="1 6 7">Belongs to the universal ribosomal protein uL6 family.</text>
</comment>
<dbReference type="FunFam" id="3.90.930.12:FF:000001">
    <property type="entry name" value="50S ribosomal protein L6"/>
    <property type="match status" value="1"/>
</dbReference>
<feature type="domain" description="Large ribosomal subunit protein uL6 alpha-beta" evidence="9">
    <location>
        <begin position="92"/>
        <end position="164"/>
    </location>
</feature>
<evidence type="ECO:0000256" key="8">
    <source>
        <dbReference type="RuleBase" id="RU003870"/>
    </source>
</evidence>
<evidence type="ECO:0000256" key="1">
    <source>
        <dbReference type="ARBA" id="ARBA00009356"/>
    </source>
</evidence>
<evidence type="ECO:0000256" key="7">
    <source>
        <dbReference type="RuleBase" id="RU003869"/>
    </source>
</evidence>
<keyword evidence="4 6" id="KW-0689">Ribosomal protein</keyword>
<evidence type="ECO:0000256" key="3">
    <source>
        <dbReference type="ARBA" id="ARBA00022884"/>
    </source>
</evidence>
<dbReference type="AlphaFoldDB" id="A0A1G2BMN3"/>
<feature type="domain" description="Large ribosomal subunit protein uL6 alpha-beta" evidence="9">
    <location>
        <begin position="11"/>
        <end position="83"/>
    </location>
</feature>
<dbReference type="Proteomes" id="UP000177817">
    <property type="component" value="Unassembled WGS sequence"/>
</dbReference>
<dbReference type="PANTHER" id="PTHR11655:SF14">
    <property type="entry name" value="LARGE RIBOSOMAL SUBUNIT PROTEIN UL6M"/>
    <property type="match status" value="1"/>
</dbReference>
<evidence type="ECO:0000313" key="10">
    <source>
        <dbReference type="EMBL" id="OGY90394.1"/>
    </source>
</evidence>
<keyword evidence="3 6" id="KW-0694">RNA-binding</keyword>
<accession>A0A1G2BMN3</accession>
<dbReference type="InterPro" id="IPR019906">
    <property type="entry name" value="Ribosomal_uL6_bac-type"/>
</dbReference>
<evidence type="ECO:0000256" key="2">
    <source>
        <dbReference type="ARBA" id="ARBA00022730"/>
    </source>
</evidence>
<reference evidence="10 11" key="1">
    <citation type="journal article" date="2016" name="Nat. Commun.">
        <title>Thousands of microbial genomes shed light on interconnected biogeochemical processes in an aquifer system.</title>
        <authorList>
            <person name="Anantharaman K."/>
            <person name="Brown C.T."/>
            <person name="Hug L.A."/>
            <person name="Sharon I."/>
            <person name="Castelle C.J."/>
            <person name="Probst A.J."/>
            <person name="Thomas B.C."/>
            <person name="Singh A."/>
            <person name="Wilkins M.J."/>
            <person name="Karaoz U."/>
            <person name="Brodie E.L."/>
            <person name="Williams K.H."/>
            <person name="Hubbard S.S."/>
            <person name="Banfield J.F."/>
        </authorList>
    </citation>
    <scope>NUCLEOTIDE SEQUENCE [LARGE SCALE GENOMIC DNA]</scope>
</reference>
<evidence type="ECO:0000256" key="5">
    <source>
        <dbReference type="ARBA" id="ARBA00023274"/>
    </source>
</evidence>
<dbReference type="InterPro" id="IPR002358">
    <property type="entry name" value="Ribosomal_uL6_CS"/>
</dbReference>
<dbReference type="InterPro" id="IPR036789">
    <property type="entry name" value="Ribosomal_uL6-like_a/b-dom_sf"/>
</dbReference>
<dbReference type="GO" id="GO:0003735">
    <property type="term" value="F:structural constituent of ribosome"/>
    <property type="evidence" value="ECO:0007669"/>
    <property type="project" value="UniProtKB-UniRule"/>
</dbReference>
<dbReference type="NCBIfam" id="TIGR03654">
    <property type="entry name" value="L6_bact"/>
    <property type="match status" value="1"/>
</dbReference>
<dbReference type="PRINTS" id="PR00059">
    <property type="entry name" value="RIBOSOMALL6"/>
</dbReference>
<comment type="subunit">
    <text evidence="6">Part of the 50S ribosomal subunit.</text>
</comment>
<dbReference type="InterPro" id="IPR020040">
    <property type="entry name" value="Ribosomal_uL6_a/b-dom"/>
</dbReference>
<dbReference type="SUPFAM" id="SSF56053">
    <property type="entry name" value="Ribosomal protein L6"/>
    <property type="match status" value="2"/>
</dbReference>
<gene>
    <name evidence="6" type="primary">rplF</name>
    <name evidence="10" type="ORF">A2677_01825</name>
</gene>
<evidence type="ECO:0000259" key="9">
    <source>
        <dbReference type="Pfam" id="PF00347"/>
    </source>
</evidence>
<evidence type="ECO:0000313" key="11">
    <source>
        <dbReference type="Proteomes" id="UP000177817"/>
    </source>
</evidence>
<dbReference type="FunFam" id="3.90.930.12:FF:000002">
    <property type="entry name" value="50S ribosomal protein L6"/>
    <property type="match status" value="1"/>
</dbReference>